<evidence type="ECO:0000313" key="1">
    <source>
        <dbReference type="EMBL" id="VAW60135.1"/>
    </source>
</evidence>
<reference evidence="1" key="1">
    <citation type="submission" date="2018-06" db="EMBL/GenBank/DDBJ databases">
        <authorList>
            <person name="Zhirakovskaya E."/>
        </authorList>
    </citation>
    <scope>NUCLEOTIDE SEQUENCE</scope>
</reference>
<gene>
    <name evidence="1" type="ORF">MNBD_GAMMA11-1025</name>
</gene>
<dbReference type="AlphaFoldDB" id="A0A3B0WVU7"/>
<evidence type="ECO:0008006" key="2">
    <source>
        <dbReference type="Google" id="ProtNLM"/>
    </source>
</evidence>
<organism evidence="1">
    <name type="scientific">hydrothermal vent metagenome</name>
    <dbReference type="NCBI Taxonomy" id="652676"/>
    <lineage>
        <taxon>unclassified sequences</taxon>
        <taxon>metagenomes</taxon>
        <taxon>ecological metagenomes</taxon>
    </lineage>
</organism>
<proteinExistence type="predicted"/>
<name>A0A3B0WVU7_9ZZZZ</name>
<dbReference type="EMBL" id="UOFG01000109">
    <property type="protein sequence ID" value="VAW60135.1"/>
    <property type="molecule type" value="Genomic_DNA"/>
</dbReference>
<accession>A0A3B0WVU7</accession>
<protein>
    <recommendedName>
        <fullName evidence="2">Sulfur relay protein DsrC</fullName>
    </recommendedName>
</protein>
<sequence>MIYLSDILTQEHELDSFEDLLDVVRQKAREGEIHLDVDIKPPFGDAPRDWQNIIEMAFTFPNR</sequence>